<evidence type="ECO:0000256" key="1">
    <source>
        <dbReference type="SAM" id="MobiDB-lite"/>
    </source>
</evidence>
<accession>A0A2C5ZGK4</accession>
<reference evidence="2 3" key="1">
    <citation type="submission" date="2017-06" db="EMBL/GenBank/DDBJ databases">
        <title>Ant-infecting Ophiocordyceps genomes reveal a high diversity of potential behavioral manipulation genes and a possible major role for enterotoxins.</title>
        <authorList>
            <person name="De Bekker C."/>
            <person name="Evans H.C."/>
            <person name="Brachmann A."/>
            <person name="Hughes D.P."/>
        </authorList>
    </citation>
    <scope>NUCLEOTIDE SEQUENCE [LARGE SCALE GENOMIC DNA]</scope>
    <source>
        <strain evidence="2 3">Map16</strain>
    </source>
</reference>
<feature type="compositionally biased region" description="Acidic residues" evidence="1">
    <location>
        <begin position="1"/>
        <end position="19"/>
    </location>
</feature>
<gene>
    <name evidence="2" type="ORF">CDD80_6038</name>
</gene>
<dbReference type="Proteomes" id="UP000226431">
    <property type="component" value="Unassembled WGS sequence"/>
</dbReference>
<protein>
    <submittedName>
        <fullName evidence="2">Uncharacterized protein</fullName>
    </submittedName>
</protein>
<proteinExistence type="predicted"/>
<comment type="caution">
    <text evidence="2">The sequence shown here is derived from an EMBL/GenBank/DDBJ whole genome shotgun (WGS) entry which is preliminary data.</text>
</comment>
<feature type="region of interest" description="Disordered" evidence="1">
    <location>
        <begin position="1"/>
        <end position="44"/>
    </location>
</feature>
<evidence type="ECO:0000313" key="3">
    <source>
        <dbReference type="Proteomes" id="UP000226431"/>
    </source>
</evidence>
<dbReference type="AlphaFoldDB" id="A0A2C5ZGK4"/>
<keyword evidence="3" id="KW-1185">Reference proteome</keyword>
<name>A0A2C5ZGK4_9HYPO</name>
<dbReference type="EMBL" id="NJES01000063">
    <property type="protein sequence ID" value="PHH78920.1"/>
    <property type="molecule type" value="Genomic_DNA"/>
</dbReference>
<organism evidence="2 3">
    <name type="scientific">Ophiocordyceps camponoti-rufipedis</name>
    <dbReference type="NCBI Taxonomy" id="2004952"/>
    <lineage>
        <taxon>Eukaryota</taxon>
        <taxon>Fungi</taxon>
        <taxon>Dikarya</taxon>
        <taxon>Ascomycota</taxon>
        <taxon>Pezizomycotina</taxon>
        <taxon>Sordariomycetes</taxon>
        <taxon>Hypocreomycetidae</taxon>
        <taxon>Hypocreales</taxon>
        <taxon>Ophiocordycipitaceae</taxon>
        <taxon>Ophiocordyceps</taxon>
    </lineage>
</organism>
<sequence>MEEEEKNDVDDDDEDDGDEGGNPVSAVGQRHGINKEIPTPPVGGVHSMVTSMACRACRSSRWTDGQIVGGLWRIHPLLNSGESG</sequence>
<evidence type="ECO:0000313" key="2">
    <source>
        <dbReference type="EMBL" id="PHH78920.1"/>
    </source>
</evidence>